<dbReference type="Proteomes" id="UP001165960">
    <property type="component" value="Unassembled WGS sequence"/>
</dbReference>
<evidence type="ECO:0000313" key="1">
    <source>
        <dbReference type="EMBL" id="KAJ9069897.1"/>
    </source>
</evidence>
<keyword evidence="2" id="KW-1185">Reference proteome</keyword>
<sequence length="439" mass="47465">MRIALLSLGVLAPSVTAESKCFEHPKPLEKGFIKEVPCGYESEPQPPKFKLKSSAVAGTSSTPNATNKNMIQTSLSCTVSQDICNLVSNTFNTAGIYLSNVIQFNTPVTVQASFYSFCNVSNDCSQTQVTLGQAAAARSVALRDNDGQERLYPQSLVKQIKLTPMPRVSSFDIVAEFNSDANFWFPGSGGTPSRTQVDFLLVVSHELLHGLGFASAYNDYFTDDIPQALTPNPELGRSSTGQLAVTGFYENVFDRHVSLLGTDMTLSYFTAQFNEFASKSKVYRSSNELIAAFQSSPQYSLGQRVLKMATTPGGMGYLTGKQTPTTPNGTLILETSLNPFAVGSSISHVAYKPYSNTEEFLMRYEMAPGSSLSSLVQGLGSWGSEPYGPAVVAVLEKMGYPTNEHPDPNIIASYPNGSKSLFDAPILLSLVLVLFSTCH</sequence>
<protein>
    <submittedName>
        <fullName evidence="1">Uncharacterized protein</fullName>
    </submittedName>
</protein>
<reference evidence="1" key="1">
    <citation type="submission" date="2022-04" db="EMBL/GenBank/DDBJ databases">
        <title>Genome of the entomopathogenic fungus Entomophthora muscae.</title>
        <authorList>
            <person name="Elya C."/>
            <person name="Lovett B.R."/>
            <person name="Lee E."/>
            <person name="Macias A.M."/>
            <person name="Hajek A.E."/>
            <person name="De Bivort B.L."/>
            <person name="Kasson M.T."/>
            <person name="De Fine Licht H.H."/>
            <person name="Stajich J.E."/>
        </authorList>
    </citation>
    <scope>NUCLEOTIDE SEQUENCE</scope>
    <source>
        <strain evidence="1">Berkeley</strain>
    </source>
</reference>
<organism evidence="1 2">
    <name type="scientific">Entomophthora muscae</name>
    <dbReference type="NCBI Taxonomy" id="34485"/>
    <lineage>
        <taxon>Eukaryota</taxon>
        <taxon>Fungi</taxon>
        <taxon>Fungi incertae sedis</taxon>
        <taxon>Zoopagomycota</taxon>
        <taxon>Entomophthoromycotina</taxon>
        <taxon>Entomophthoromycetes</taxon>
        <taxon>Entomophthorales</taxon>
        <taxon>Entomophthoraceae</taxon>
        <taxon>Entomophthora</taxon>
    </lineage>
</organism>
<comment type="caution">
    <text evidence="1">The sequence shown here is derived from an EMBL/GenBank/DDBJ whole genome shotgun (WGS) entry which is preliminary data.</text>
</comment>
<gene>
    <name evidence="1" type="ORF">DSO57_1014027</name>
</gene>
<proteinExistence type="predicted"/>
<accession>A0ACC2T5S9</accession>
<dbReference type="EMBL" id="QTSX02003603">
    <property type="protein sequence ID" value="KAJ9069897.1"/>
    <property type="molecule type" value="Genomic_DNA"/>
</dbReference>
<evidence type="ECO:0000313" key="2">
    <source>
        <dbReference type="Proteomes" id="UP001165960"/>
    </source>
</evidence>
<name>A0ACC2T5S9_9FUNG</name>